<dbReference type="Gene3D" id="3.30.2180.10">
    <property type="entry name" value="ATP12-like"/>
    <property type="match status" value="1"/>
</dbReference>
<keyword evidence="2" id="KW-0809">Transit peptide</keyword>
<dbReference type="InterPro" id="IPR011419">
    <property type="entry name" value="ATP12_ATP_synth-F1-assembly"/>
</dbReference>
<evidence type="ECO:0000256" key="2">
    <source>
        <dbReference type="ARBA" id="ARBA00022946"/>
    </source>
</evidence>
<dbReference type="STRING" id="311180.SAMN04488050_10418"/>
<dbReference type="EMBL" id="FOZW01000004">
    <property type="protein sequence ID" value="SFS69846.1"/>
    <property type="molecule type" value="Genomic_DNA"/>
</dbReference>
<dbReference type="SUPFAM" id="SSF160909">
    <property type="entry name" value="ATP12-like"/>
    <property type="match status" value="1"/>
</dbReference>
<dbReference type="GO" id="GO:0043461">
    <property type="term" value="P:proton-transporting ATP synthase complex assembly"/>
    <property type="evidence" value="ECO:0007669"/>
    <property type="project" value="InterPro"/>
</dbReference>
<dbReference type="RefSeq" id="WP_092423332.1">
    <property type="nucleotide sequence ID" value="NZ_FNCL01000004.1"/>
</dbReference>
<keyword evidence="5" id="KW-1185">Reference proteome</keyword>
<evidence type="ECO:0000313" key="4">
    <source>
        <dbReference type="EMBL" id="SFS69846.1"/>
    </source>
</evidence>
<reference evidence="5" key="1">
    <citation type="submission" date="2016-10" db="EMBL/GenBank/DDBJ databases">
        <authorList>
            <person name="Varghese N."/>
            <person name="Submissions S."/>
        </authorList>
    </citation>
    <scope>NUCLEOTIDE SEQUENCE [LARGE SCALE GENOMIC DNA]</scope>
    <source>
        <strain evidence="5">DSM 26894</strain>
    </source>
</reference>
<name>A0A1I6RYU5_9RHOB</name>
<evidence type="ECO:0000256" key="3">
    <source>
        <dbReference type="ARBA" id="ARBA00023186"/>
    </source>
</evidence>
<accession>A0A1I6RYU5</accession>
<dbReference type="Proteomes" id="UP000199392">
    <property type="component" value="Unassembled WGS sequence"/>
</dbReference>
<proteinExistence type="inferred from homology"/>
<protein>
    <submittedName>
        <fullName evidence="4">Chaperone required for the assembly of the F1-ATPase</fullName>
    </submittedName>
</protein>
<dbReference type="OrthoDB" id="9797825at2"/>
<sequence>MSEWAPRRFYKDATVEEAEGGFIVHLDGRPLRTPGKVPLVVPTRAIAEAMAEEWRAQAEKIDPRTMPFTRTANSAIDKVAPQHPEVADMLAEYGDSDLLCYRAESPAELVARQAERWDPLLDWAAREMGARLEPRAGIMHASQPEAPLRILAERTHGFTPFELAAFHDLVALTGSLVLGFAATGQEHDAKELWALSRLDETFQEELWGEDEEAQEAAEIKRQAFLHAHRFFALCQAA</sequence>
<dbReference type="AlphaFoldDB" id="A0A1I6RYU5"/>
<dbReference type="Gene3D" id="1.10.3580.10">
    <property type="entry name" value="ATP12 ATPase"/>
    <property type="match status" value="1"/>
</dbReference>
<organism evidence="4 5">
    <name type="scientific">Alloyangia pacifica</name>
    <dbReference type="NCBI Taxonomy" id="311180"/>
    <lineage>
        <taxon>Bacteria</taxon>
        <taxon>Pseudomonadati</taxon>
        <taxon>Pseudomonadota</taxon>
        <taxon>Alphaproteobacteria</taxon>
        <taxon>Rhodobacterales</taxon>
        <taxon>Roseobacteraceae</taxon>
        <taxon>Alloyangia</taxon>
    </lineage>
</organism>
<dbReference type="PANTHER" id="PTHR21013:SF10">
    <property type="entry name" value="ATP SYNTHASE MITOCHONDRIAL F1 COMPLEX ASSEMBLY FACTOR 2"/>
    <property type="match status" value="1"/>
</dbReference>
<dbReference type="InterPro" id="IPR042272">
    <property type="entry name" value="ATP12_ATP_synth-F1-assembly_N"/>
</dbReference>
<keyword evidence="3" id="KW-0143">Chaperone</keyword>
<evidence type="ECO:0000313" key="5">
    <source>
        <dbReference type="Proteomes" id="UP000199392"/>
    </source>
</evidence>
<dbReference type="PANTHER" id="PTHR21013">
    <property type="entry name" value="ATP SYNTHASE MITOCHONDRIAL F1 COMPLEX ASSEMBLY FACTOR 2/ATP12 PROTEIN, MITOCHONDRIAL PRECURSOR"/>
    <property type="match status" value="1"/>
</dbReference>
<comment type="similarity">
    <text evidence="1">Belongs to the ATP12 family.</text>
</comment>
<dbReference type="Pfam" id="PF07542">
    <property type="entry name" value="ATP12"/>
    <property type="match status" value="1"/>
</dbReference>
<gene>
    <name evidence="4" type="ORF">SAMN04488050_10418</name>
</gene>
<evidence type="ECO:0000256" key="1">
    <source>
        <dbReference type="ARBA" id="ARBA00008231"/>
    </source>
</evidence>
<dbReference type="InterPro" id="IPR023335">
    <property type="entry name" value="ATP12_ortho_dom_sf"/>
</dbReference>